<evidence type="ECO:0000313" key="1">
    <source>
        <dbReference type="EMBL" id="KAA0026026.1"/>
    </source>
</evidence>
<proteinExistence type="predicted"/>
<name>A0A5A7SJQ1_CUCMM</name>
<accession>A0A5A7SJQ1</accession>
<comment type="caution">
    <text evidence="1">The sequence shown here is derived from an EMBL/GenBank/DDBJ whole genome shotgun (WGS) entry which is preliminary data.</text>
</comment>
<organism evidence="1 2">
    <name type="scientific">Cucumis melo var. makuwa</name>
    <name type="common">Oriental melon</name>
    <dbReference type="NCBI Taxonomy" id="1194695"/>
    <lineage>
        <taxon>Eukaryota</taxon>
        <taxon>Viridiplantae</taxon>
        <taxon>Streptophyta</taxon>
        <taxon>Embryophyta</taxon>
        <taxon>Tracheophyta</taxon>
        <taxon>Spermatophyta</taxon>
        <taxon>Magnoliopsida</taxon>
        <taxon>eudicotyledons</taxon>
        <taxon>Gunneridae</taxon>
        <taxon>Pentapetalae</taxon>
        <taxon>rosids</taxon>
        <taxon>fabids</taxon>
        <taxon>Cucurbitales</taxon>
        <taxon>Cucurbitaceae</taxon>
        <taxon>Benincaseae</taxon>
        <taxon>Cucumis</taxon>
    </lineage>
</organism>
<dbReference type="AlphaFoldDB" id="A0A5A7SJQ1"/>
<gene>
    <name evidence="1" type="ORF">E6C27_scaffold581G00050</name>
</gene>
<dbReference type="OrthoDB" id="1939491at2759"/>
<reference evidence="1 2" key="1">
    <citation type="submission" date="2019-08" db="EMBL/GenBank/DDBJ databases">
        <title>Draft genome sequences of two oriental melons (Cucumis melo L. var makuwa).</title>
        <authorList>
            <person name="Kwon S.-Y."/>
        </authorList>
    </citation>
    <scope>NUCLEOTIDE SEQUENCE [LARGE SCALE GENOMIC DNA]</scope>
    <source>
        <strain evidence="2">cv. SW 3</strain>
        <tissue evidence="1">Leaf</tissue>
    </source>
</reference>
<dbReference type="Proteomes" id="UP000321393">
    <property type="component" value="Unassembled WGS sequence"/>
</dbReference>
<dbReference type="EMBL" id="SSTE01022985">
    <property type="protein sequence ID" value="KAA0026026.1"/>
    <property type="molecule type" value="Genomic_DNA"/>
</dbReference>
<evidence type="ECO:0000313" key="2">
    <source>
        <dbReference type="Proteomes" id="UP000321393"/>
    </source>
</evidence>
<protein>
    <submittedName>
        <fullName evidence="1">Asp_protease domain-containing protein</fullName>
    </submittedName>
</protein>
<sequence>MINLGGWNGPVDFMVLKMDDFNVVFGMEFLLEHHVIPMPSAKCLMITGSFLTMGDDPQRHLVCAKEVWWCDAKDLAQILVVVFQDYIDNSVVVYLDEIVARNPIREEPKEHLQKVAFDEARHDRGVILGVVDTTKPFEVETERFSRNNPQVYRFAEEWKQMIDIARACLEKASRQMEKRASQKRCPLSFQQRIKFPITGATMFLEAEDQRVPASLIDRDINRLGGENVTGMLI</sequence>